<accession>I0WKL0</accession>
<name>I0WKL0_9FLAO</name>
<dbReference type="PROSITE" id="PS51257">
    <property type="entry name" value="PROKAR_LIPOPROTEIN"/>
    <property type="match status" value="1"/>
</dbReference>
<dbReference type="PATRIC" id="fig|946077.3.peg.578"/>
<protein>
    <submittedName>
        <fullName evidence="1">Gliding motility membrane lipoprotein</fullName>
    </submittedName>
</protein>
<evidence type="ECO:0000313" key="2">
    <source>
        <dbReference type="Proteomes" id="UP000005938"/>
    </source>
</evidence>
<keyword evidence="2" id="KW-1185">Reference proteome</keyword>
<dbReference type="NCBIfam" id="TIGR03514">
    <property type="entry name" value="GldB_lipo"/>
    <property type="match status" value="1"/>
</dbReference>
<gene>
    <name evidence="1" type="ORF">W5A_02845</name>
</gene>
<evidence type="ECO:0000313" key="1">
    <source>
        <dbReference type="EMBL" id="EID76926.1"/>
    </source>
</evidence>
<proteinExistence type="predicted"/>
<keyword evidence="1" id="KW-0449">Lipoprotein</keyword>
<comment type="caution">
    <text evidence="1">The sequence shown here is derived from an EMBL/GenBank/DDBJ whole genome shotgun (WGS) entry which is preliminary data.</text>
</comment>
<dbReference type="Pfam" id="PF25594">
    <property type="entry name" value="GldB_lipo"/>
    <property type="match status" value="1"/>
</dbReference>
<dbReference type="STRING" id="946077.W5A_02845"/>
<sequence>MLKNIVGIVLIFSLFACKNDKSTTPDVSKIPIETRVIRFEKLFFESSPEKLPQLKERYPYFFPKQYSDSIWYTRMSDTLQLELYSEVQKVFPDFKEEVDQIESIFKYTKFYFPEFNVPTVVTLTSDVDYQMRTVYADSLLLIALDTYLGSDHRFYQGIQEYIRKSFIKEQLPVNVVEAIGKKLIPYQQERTLLDFMVFYGKQLYLKELLLPEGKPSQYLNYTPQELDWVMENESEIWRYFVERNLLFDTDSKLLNRFITPAPFSKFYLELDNESPGSVGQYVGWQIVRSYMKNNDVPLQVMLHQNSQIIFNKSHYKPKR</sequence>
<dbReference type="RefSeq" id="WP_008237191.1">
    <property type="nucleotide sequence ID" value="NZ_AJJU01000002.1"/>
</dbReference>
<dbReference type="eggNOG" id="COG5504">
    <property type="taxonomic scope" value="Bacteria"/>
</dbReference>
<dbReference type="Proteomes" id="UP000005938">
    <property type="component" value="Unassembled WGS sequence"/>
</dbReference>
<dbReference type="EMBL" id="AJJU01000002">
    <property type="protein sequence ID" value="EID76926.1"/>
    <property type="molecule type" value="Genomic_DNA"/>
</dbReference>
<dbReference type="InterPro" id="IPR019853">
    <property type="entry name" value="GldB-like"/>
</dbReference>
<dbReference type="OrthoDB" id="976022at2"/>
<reference evidence="1 2" key="1">
    <citation type="journal article" date="2012" name="J. Bacteriol.">
        <title>Genome Sequence of the Halotolerant Bacterium Imtechella halotolerans K1T.</title>
        <authorList>
            <person name="Kumar S."/>
            <person name="Vikram S."/>
            <person name="Subramanian S."/>
            <person name="Raghava G.P."/>
            <person name="Pinnaka A.K."/>
        </authorList>
    </citation>
    <scope>NUCLEOTIDE SEQUENCE [LARGE SCALE GENOMIC DNA]</scope>
    <source>
        <strain evidence="1 2">K1</strain>
    </source>
</reference>
<dbReference type="AlphaFoldDB" id="I0WKL0"/>
<organism evidence="1 2">
    <name type="scientific">Imtechella halotolerans K1</name>
    <dbReference type="NCBI Taxonomy" id="946077"/>
    <lineage>
        <taxon>Bacteria</taxon>
        <taxon>Pseudomonadati</taxon>
        <taxon>Bacteroidota</taxon>
        <taxon>Flavobacteriia</taxon>
        <taxon>Flavobacteriales</taxon>
        <taxon>Flavobacteriaceae</taxon>
        <taxon>Imtechella</taxon>
    </lineage>
</organism>